<evidence type="ECO:0000313" key="3">
    <source>
        <dbReference type="WBParaSite" id="Hba_04980"/>
    </source>
</evidence>
<keyword evidence="2" id="KW-1185">Reference proteome</keyword>
<keyword evidence="1" id="KW-0472">Membrane</keyword>
<reference evidence="3" key="1">
    <citation type="submission" date="2016-11" db="UniProtKB">
        <authorList>
            <consortium name="WormBaseParasite"/>
        </authorList>
    </citation>
    <scope>IDENTIFICATION</scope>
</reference>
<name>A0A1I7WJ00_HETBA</name>
<evidence type="ECO:0000256" key="1">
    <source>
        <dbReference type="SAM" id="Phobius"/>
    </source>
</evidence>
<keyword evidence="1" id="KW-0812">Transmembrane</keyword>
<feature type="transmembrane region" description="Helical" evidence="1">
    <location>
        <begin position="159"/>
        <end position="176"/>
    </location>
</feature>
<dbReference type="Proteomes" id="UP000095283">
    <property type="component" value="Unplaced"/>
</dbReference>
<evidence type="ECO:0000313" key="2">
    <source>
        <dbReference type="Proteomes" id="UP000095283"/>
    </source>
</evidence>
<sequence length="392" mass="46373">MESKYSRIVFALFLKIFTFGKFHQLSQLLWENNYLCSSLRTVVLAILSEKQKGPLFLIRHFKNWNKLVGVSIFNLCNIKLLDEIMIIKSIDFVTQRIVWSSCQKCSSFFTPMLKCIVFYSLISQVQHFFELLFLICIFYKCRILFLSVRRQLHSSKTCLFHDLLFPYICLIMWKYVVRLNSLLRVYEGNRDINLFFELTSRIELIFLKFSATSNSQFLICDSIILINTILFNHKSYFSRFLKTIFSMLYETVCSTIVVNIIGFISLLSIKFFYFRRDFSRIVKFFDHPSASLAEMICVAIRIGHFDTAKEILTKAYFILAIYMNGSYFLTFTCVKDNLLHVEQLAALMSMCMYGEKRDKRKGAEEINEVRKFIQNVWVEKAVYLLYFKIFPS</sequence>
<organism evidence="2 3">
    <name type="scientific">Heterorhabditis bacteriophora</name>
    <name type="common">Entomopathogenic nematode worm</name>
    <dbReference type="NCBI Taxonomy" id="37862"/>
    <lineage>
        <taxon>Eukaryota</taxon>
        <taxon>Metazoa</taxon>
        <taxon>Ecdysozoa</taxon>
        <taxon>Nematoda</taxon>
        <taxon>Chromadorea</taxon>
        <taxon>Rhabditida</taxon>
        <taxon>Rhabditina</taxon>
        <taxon>Rhabditomorpha</taxon>
        <taxon>Strongyloidea</taxon>
        <taxon>Heterorhabditidae</taxon>
        <taxon>Heterorhabditis</taxon>
    </lineage>
</organism>
<dbReference type="AlphaFoldDB" id="A0A1I7WJ00"/>
<dbReference type="WBParaSite" id="Hba_04980">
    <property type="protein sequence ID" value="Hba_04980"/>
    <property type="gene ID" value="Hba_04980"/>
</dbReference>
<feature type="transmembrane region" description="Helical" evidence="1">
    <location>
        <begin position="247"/>
        <end position="273"/>
    </location>
</feature>
<feature type="transmembrane region" description="Helical" evidence="1">
    <location>
        <begin position="116"/>
        <end position="139"/>
    </location>
</feature>
<keyword evidence="1" id="KW-1133">Transmembrane helix</keyword>
<accession>A0A1I7WJ00</accession>
<protein>
    <submittedName>
        <fullName evidence="3">Pentatricopeptide repeat-containing protein</fullName>
    </submittedName>
</protein>
<proteinExistence type="predicted"/>